<proteinExistence type="predicted"/>
<dbReference type="PANTHER" id="PTHR24273">
    <property type="entry name" value="FI04643P-RELATED"/>
    <property type="match status" value="1"/>
</dbReference>
<reference evidence="5" key="1">
    <citation type="submission" date="2022-07" db="EMBL/GenBank/DDBJ databases">
        <title>Gramela sediminis sp. nov., isolated from deep-sea sediment of the Indian Ocean.</title>
        <authorList>
            <person name="Shi H."/>
        </authorList>
    </citation>
    <scope>NUCLEOTIDE SEQUENCE</scope>
    <source>
        <strain evidence="5">GC03-9</strain>
    </source>
</reference>
<dbReference type="Pfam" id="PF02494">
    <property type="entry name" value="HYR"/>
    <property type="match status" value="24"/>
</dbReference>
<dbReference type="InterPro" id="IPR003410">
    <property type="entry name" value="HYR_dom"/>
</dbReference>
<feature type="domain" description="HYR" evidence="4">
    <location>
        <begin position="2102"/>
        <end position="2182"/>
    </location>
</feature>
<feature type="domain" description="HYR" evidence="4">
    <location>
        <begin position="2347"/>
        <end position="2430"/>
    </location>
</feature>
<feature type="domain" description="HYR" evidence="4">
    <location>
        <begin position="961"/>
        <end position="1044"/>
    </location>
</feature>
<feature type="domain" description="HYR" evidence="4">
    <location>
        <begin position="1206"/>
        <end position="1288"/>
    </location>
</feature>
<keyword evidence="6" id="KW-1185">Reference proteome</keyword>
<dbReference type="RefSeq" id="WP_256946183.1">
    <property type="nucleotide sequence ID" value="NZ_JANCNS010000002.1"/>
</dbReference>
<dbReference type="NCBIfam" id="TIGR04131">
    <property type="entry name" value="Bac_Flav_CTERM"/>
    <property type="match status" value="1"/>
</dbReference>
<dbReference type="InterPro" id="IPR013783">
    <property type="entry name" value="Ig-like_fold"/>
</dbReference>
<feature type="signal peptide" evidence="2">
    <location>
        <begin position="1"/>
        <end position="18"/>
    </location>
</feature>
<dbReference type="Proteomes" id="UP001155280">
    <property type="component" value="Unassembled WGS sequence"/>
</dbReference>
<feature type="domain" description="HYR" evidence="4">
    <location>
        <begin position="616"/>
        <end position="708"/>
    </location>
</feature>
<evidence type="ECO:0000256" key="1">
    <source>
        <dbReference type="ARBA" id="ARBA00022737"/>
    </source>
</evidence>
<dbReference type="Gene3D" id="2.60.40.10">
    <property type="entry name" value="Immunoglobulins"/>
    <property type="match status" value="17"/>
</dbReference>
<accession>A0A9X2KYY9</accession>
<gene>
    <name evidence="5" type="ORF">MKO06_12415</name>
</gene>
<dbReference type="InterPro" id="IPR002126">
    <property type="entry name" value="Cadherin-like_dom"/>
</dbReference>
<dbReference type="GO" id="GO:0016020">
    <property type="term" value="C:membrane"/>
    <property type="evidence" value="ECO:0007669"/>
    <property type="project" value="InterPro"/>
</dbReference>
<keyword evidence="2" id="KW-0732">Signal</keyword>
<dbReference type="PROSITE" id="PS50825">
    <property type="entry name" value="HYR"/>
    <property type="match status" value="17"/>
</dbReference>
<feature type="domain" description="HYR" evidence="4">
    <location>
        <begin position="1694"/>
        <end position="1777"/>
    </location>
</feature>
<feature type="domain" description="Cadherin" evidence="3">
    <location>
        <begin position="1746"/>
        <end position="1865"/>
    </location>
</feature>
<dbReference type="EMBL" id="JANCNS010000002">
    <property type="protein sequence ID" value="MCP9200716.1"/>
    <property type="molecule type" value="Genomic_DNA"/>
</dbReference>
<dbReference type="Pfam" id="PF13585">
    <property type="entry name" value="CHU_C"/>
    <property type="match status" value="1"/>
</dbReference>
<feature type="domain" description="HYR" evidence="4">
    <location>
        <begin position="1939"/>
        <end position="2021"/>
    </location>
</feature>
<feature type="domain" description="HYR" evidence="4">
    <location>
        <begin position="1045"/>
        <end position="1126"/>
    </location>
</feature>
<dbReference type="GO" id="GO:0005509">
    <property type="term" value="F:calcium ion binding"/>
    <property type="evidence" value="ECO:0007669"/>
    <property type="project" value="InterPro"/>
</dbReference>
<feature type="domain" description="HYR" evidence="4">
    <location>
        <begin position="880"/>
        <end position="960"/>
    </location>
</feature>
<organism evidence="5 6">
    <name type="scientific">Christiangramia oceanisediminis</name>
    <dbReference type="NCBI Taxonomy" id="2920386"/>
    <lineage>
        <taxon>Bacteria</taxon>
        <taxon>Pseudomonadati</taxon>
        <taxon>Bacteroidota</taxon>
        <taxon>Flavobacteriia</taxon>
        <taxon>Flavobacteriales</taxon>
        <taxon>Flavobacteriaceae</taxon>
        <taxon>Christiangramia</taxon>
    </lineage>
</organism>
<evidence type="ECO:0000259" key="4">
    <source>
        <dbReference type="PROSITE" id="PS50825"/>
    </source>
</evidence>
<feature type="domain" description="HYR" evidence="4">
    <location>
        <begin position="1289"/>
        <end position="1370"/>
    </location>
</feature>
<feature type="domain" description="HYR" evidence="4">
    <location>
        <begin position="435"/>
        <end position="527"/>
    </location>
</feature>
<evidence type="ECO:0000259" key="3">
    <source>
        <dbReference type="PROSITE" id="PS50268"/>
    </source>
</evidence>
<dbReference type="PROSITE" id="PS50268">
    <property type="entry name" value="CADHERIN_2"/>
    <property type="match status" value="1"/>
</dbReference>
<feature type="domain" description="HYR" evidence="4">
    <location>
        <begin position="1778"/>
        <end position="1859"/>
    </location>
</feature>
<evidence type="ECO:0000313" key="5">
    <source>
        <dbReference type="EMBL" id="MCP9200716.1"/>
    </source>
</evidence>
<feature type="domain" description="HYR" evidence="4">
    <location>
        <begin position="2183"/>
        <end position="2266"/>
    </location>
</feature>
<feature type="domain" description="HYR" evidence="4">
    <location>
        <begin position="798"/>
        <end position="879"/>
    </location>
</feature>
<dbReference type="InterPro" id="IPR026341">
    <property type="entry name" value="T9SS_type_B"/>
</dbReference>
<evidence type="ECO:0000256" key="2">
    <source>
        <dbReference type="SAM" id="SignalP"/>
    </source>
</evidence>
<comment type="caution">
    <text evidence="5">The sequence shown here is derived from an EMBL/GenBank/DDBJ whole genome shotgun (WGS) entry which is preliminary data.</text>
</comment>
<keyword evidence="1" id="KW-0677">Repeat</keyword>
<feature type="chain" id="PRO_5040834259" evidence="2">
    <location>
        <begin position="19"/>
        <end position="2699"/>
    </location>
</feature>
<feature type="domain" description="HYR" evidence="4">
    <location>
        <begin position="1450"/>
        <end position="1532"/>
    </location>
</feature>
<name>A0A9X2KYY9_9FLAO</name>
<feature type="domain" description="HYR" evidence="4">
    <location>
        <begin position="1613"/>
        <end position="1693"/>
    </location>
</feature>
<feature type="domain" description="HYR" evidence="4">
    <location>
        <begin position="2267"/>
        <end position="2346"/>
    </location>
</feature>
<evidence type="ECO:0000313" key="6">
    <source>
        <dbReference type="Proteomes" id="UP001155280"/>
    </source>
</evidence>
<dbReference type="GO" id="GO:0007156">
    <property type="term" value="P:homophilic cell adhesion via plasma membrane adhesion molecules"/>
    <property type="evidence" value="ECO:0007669"/>
    <property type="project" value="InterPro"/>
</dbReference>
<sequence length="2699" mass="280435">MFAILLIFLLLGSLDLKAQTTTECDIIETGCPPDDLYEPCGNVTVNDVLGNYITWTAPDYSLECGDGNTYQYQISFDLPEGQEECWEFYKVQRVGTGSGVLRLWNSDGNASGIAEVTTPSFYMDDVVNASMDIFAETGQDFKVDVFLKDATGATSGVLTSFNVNGNGQLTEYDFSIDPAGFTNSDGKVFRLYFEFSAINGTKLSNKNYIEFITIDAGLFGSACAAEANFAVVSTHSPGDFFPVGTTTVTYTATCNGCAPVIQETCSFDVTVNPVPEAPVTTRTTLEECAQDPIQTLNANDGLADPTNVVWYDAAQEGNVVESPILNSIGSVTYYAARVIDGCASLERTAVTLTLNEVPANPDIDSTTNTTCDLNNGSFSFSLVNGLTYTITDSNNNNLSHSNGTVSNLAVGTYYVTASSTNCTSETTEVVIEATPDTEDPSLIVASAISQNTDAGVCSAVVSVPDATFSDNCDGSSLSYTFSGATTGSGNGQVGNATFNKGLTTITYTVTDAAGNEVSATVEVTITDNEDPEITAAASFSESTDPGLCTAEVSVPNASFDDNCEATLTYELSGATTGSGNGQVGSVQLNKGVTTITYTVSDEAGNTAQASLDVTVNDNEDPTINPSENIIQDADAGSCTASVMVPDASFDDNCPDATISYEFSGATSGSGNGQVGTKTFNLGTTTIQYTVIDEAGNTTTASLDVTINDEEAPEITVGSDITETTDEGLCSAAIAIPDASFDDNCSGSSLAYTFTGATTGSGNGQVGTASFNKGTTQINYTVTDAAGNTATASITVTVSDDEAPVVESMGDIDVETDAGVCGAVVNFGMIGATDNCGVSSVEVIEGLPSGSVFPVGTTTVTWEVTDEAGNSTTTSFTVTVTDNEAPVITCPGGRNVPTMEGEDYAIVNFDDAVASDNCDVSVTQTKGAPSGSQFSLGTHEIEFTATDENGNTSVCSFTINVTDSEAPVINCPSDITMNSDNGLCGAIVTFDTPEATDNSGNVTVTQTAGLPSGSEFPVGTTLITFEASDEDGNSVSCSFNVRVTDNEAPVINCPDDITLGSEEGSCSASLANIELGMATATDNCDGEITITNNAPSVFPLGETIVTWTARDEAGNTTQCEQTVTIEDREAPSITNCAPDRTISADAGICSASEVDLGTVTATDNCSGELTITNDAPEVFELGETIVTWTVTDLAGNFSTCTQTIIVEDTEDPVITSCPATVTVSSDEGLCSASNVDLGNLEATDNCDTNLEITNNAPSVFELGETIVTWTVTDESGNETTCTQTVIVEDNEAPVVENMENIEVNNDAGECGAVVNFNMIGATDNCEIESVRVIEGFESGAMFPVGTTQVTWEVTDASGNSTTASFNVTVNDTEAPMITTCPADLTIDADAGMCTASEVNLGSLVASDNCSGDLTITNDAPEVFNAGETVVTWTVTDVAGNSSTCTQTVNVLDNEAPVITSCPATVTVSSDEGLCSASGVDLGELTVTDNCNADLEISNNAPSVFELGETIVTWTVTDDAGNETTCTQTVIVEDTEAPVVETMGDIEMTTDAGECGAVVNFNMIGATDNCEIASVEVIEGFESGSLFPIGTTEVTWEVTDASGNTTTTSFTVTVIDDETPVLSCPGDMTVATEEGESYAIVTFDPASVTDNCNATVEQTKGPASGSQFAIGEYEIEFTATDDSGNTSVCTFSITVTDGEPPVISCPADINMDSDEGLCGAVVNFELPVASDNSGEVTLVQTGGPASGEVFPVGTTTVTFTATDADNNSVSCSFDVTVNDAEAPAISCPADITIGSETDMCSASLENIELGMATATDNYDEEITITNNAPEVFPLGTTEVVWTATDAAGNSSSCTQLVTVEDNQAPVITECAAPVSVSADAGICSAAEVNLGSLMATDNCDTQLSITNNAPEVFELGETIVTWTVEDNAGNTTTCTQTVTVTDDEAPVITECPASVTVAADAGLCSASEVDLGMLTASDNCDSEVNITNDAPEVFELGDTVVTWTVTDEAGNSSSCTQTVTVIDDQAPIVEEMDDISVDTDPGSCGVIVEFGMIGADDNCELTSVEVTEGLTSGSEFPVGTTTVTWTATDASGNTTTSSFTVTVTDTEAPVVSCPEGLTVSTMEGEDYAIVDFAPATATDNCEVSVEQTAGPVSGSQFPLGTTTVTFTATDAAGNTTECSFSITVEDTEAPNLSCPDDMEMGVDAGVCGAVVEFEMPAVSDNSGNVELVQTGGPASGEEFPVGTTTVSFTATDEAGNTATCSFTVTINDDEAPEIEQKDDITVNTDAGSCGAVVDYTAPVASDNCGIESLVLTDGLNSGSEFPIGETMITYVATDSNGNTATSSFTVTVVDNEAPAIECPENIDLIVEIGTTSAIVEYDAVITSDNCEGTTVELIEGFASGEEFPLGSTTVTYRVTDAAGNTAECSFIVNIAEENLPNPPAAPVANISVEATCADPFGTITVDTQEGLTYSIDGENYQESGVFDMLEPGTYEVTARDEFGQVSGVTVITIDEPVAQEINVAPDPNLCVTNGVFDLFDLLQGEVDESGTWEDTDNTGALDSGFIDTEEMELGTYIFTYVIEGTCPSTTEVLVTINDDCVVLPCTLNDIRESISKAVTPNGDNRNDFFEVDLDTDCGFTYDLKIFNRWGAKVFEAQNYQNNWDGYSESSFTSSNQLPSGTYYYVLEIRNSEFEPIQGYIYLGTK</sequence>
<dbReference type="PANTHER" id="PTHR24273:SF32">
    <property type="entry name" value="HYALIN"/>
    <property type="match status" value="1"/>
</dbReference>
<protein>
    <submittedName>
        <fullName evidence="5">HYR domain-containing protein</fullName>
    </submittedName>
</protein>